<dbReference type="GO" id="GO:0005524">
    <property type="term" value="F:ATP binding"/>
    <property type="evidence" value="ECO:0007669"/>
    <property type="project" value="UniProtKB-KW"/>
</dbReference>
<evidence type="ECO:0000313" key="6">
    <source>
        <dbReference type="EMBL" id="SIQ34763.1"/>
    </source>
</evidence>
<dbReference type="GO" id="GO:0004371">
    <property type="term" value="F:glycerone kinase activity"/>
    <property type="evidence" value="ECO:0007669"/>
    <property type="project" value="InterPro"/>
</dbReference>
<dbReference type="RefSeq" id="WP_076544000.1">
    <property type="nucleotide sequence ID" value="NZ_FTNC01000003.1"/>
</dbReference>
<keyword evidence="3 6" id="KW-0418">Kinase</keyword>
<dbReference type="FunFam" id="3.30.1180.20:FF:000001">
    <property type="entry name" value="Dihydroxyacetone kinase 1"/>
    <property type="match status" value="1"/>
</dbReference>
<evidence type="ECO:0000256" key="3">
    <source>
        <dbReference type="ARBA" id="ARBA00022777"/>
    </source>
</evidence>
<keyword evidence="2" id="KW-0547">Nucleotide-binding</keyword>
<dbReference type="STRING" id="56779.SAMN05421834_103153"/>
<evidence type="ECO:0000259" key="5">
    <source>
        <dbReference type="PROSITE" id="PS51481"/>
    </source>
</evidence>
<proteinExistence type="predicted"/>
<dbReference type="Pfam" id="PF02733">
    <property type="entry name" value="Dak1"/>
    <property type="match status" value="1"/>
</dbReference>
<dbReference type="OrthoDB" id="9806345at2"/>
<accession>A0A1N6S0W2</accession>
<reference evidence="7" key="1">
    <citation type="submission" date="2017-01" db="EMBL/GenBank/DDBJ databases">
        <authorList>
            <person name="Varghese N."/>
            <person name="Submissions S."/>
        </authorList>
    </citation>
    <scope>NUCLEOTIDE SEQUENCE [LARGE SCALE GENOMIC DNA]</scope>
    <source>
        <strain evidence="7">ATCC 700103</strain>
    </source>
</reference>
<keyword evidence="1" id="KW-0808">Transferase</keyword>
<protein>
    <submittedName>
        <fullName evidence="6">Dihydroxyacetone kinase, N-terminal domain</fullName>
    </submittedName>
</protein>
<dbReference type="PANTHER" id="PTHR28629:SF4">
    <property type="entry name" value="TRIOKINASE_FMN CYCLASE"/>
    <property type="match status" value="1"/>
</dbReference>
<dbReference type="GO" id="GO:0019563">
    <property type="term" value="P:glycerol catabolic process"/>
    <property type="evidence" value="ECO:0007669"/>
    <property type="project" value="TreeGrafter"/>
</dbReference>
<evidence type="ECO:0000256" key="1">
    <source>
        <dbReference type="ARBA" id="ARBA00022679"/>
    </source>
</evidence>
<dbReference type="EMBL" id="FTNC01000003">
    <property type="protein sequence ID" value="SIQ34763.1"/>
    <property type="molecule type" value="Genomic_DNA"/>
</dbReference>
<sequence length="337" mass="36393">MKKIINKPENFVDEMLSGILKAHSKDFKKADQSLREIVRKDAPVEDKVAIATGGGSGHLPVFLGYVGHGLCDGCAVGNVFASPSAAEMYNVTKAIDSGKGVLYLYGNYGGDVMNFDMAAEMAAADGIEVKTVLVRDDLATGEDISKRRGVAGLFYAYKIAGAAAEKGLDLDEVVVVTEKALANTRSLGIALSPCVIPESQRPTFTIEDDEMELGMGIHGEPGIERTELKTADKIAEIMIEKILADGPYQSGDEISILVNSLGATPKEELYIIYNKVADLLAEKEIKVYRKYIGEYATSMEMAGMSITVIKLDEELKSLLDAPAYSPFFEQSDIVNRG</sequence>
<gene>
    <name evidence="6" type="ORF">SAMN05421834_103153</name>
</gene>
<dbReference type="GO" id="GO:0005829">
    <property type="term" value="C:cytosol"/>
    <property type="evidence" value="ECO:0007669"/>
    <property type="project" value="TreeGrafter"/>
</dbReference>
<dbReference type="SUPFAM" id="SSF82549">
    <property type="entry name" value="DAK1/DegV-like"/>
    <property type="match status" value="1"/>
</dbReference>
<dbReference type="InterPro" id="IPR004006">
    <property type="entry name" value="DhaK_dom"/>
</dbReference>
<evidence type="ECO:0000313" key="7">
    <source>
        <dbReference type="Proteomes" id="UP000185669"/>
    </source>
</evidence>
<dbReference type="PROSITE" id="PS51481">
    <property type="entry name" value="DHAK"/>
    <property type="match status" value="1"/>
</dbReference>
<name>A0A1N6S0W2_9FIRM</name>
<dbReference type="PANTHER" id="PTHR28629">
    <property type="entry name" value="TRIOKINASE/FMN CYCLASE"/>
    <property type="match status" value="1"/>
</dbReference>
<keyword evidence="4" id="KW-0067">ATP-binding</keyword>
<dbReference type="Gene3D" id="3.40.50.10440">
    <property type="entry name" value="Dihydroxyacetone kinase, domain 1"/>
    <property type="match status" value="1"/>
</dbReference>
<dbReference type="Proteomes" id="UP000185669">
    <property type="component" value="Unassembled WGS sequence"/>
</dbReference>
<keyword evidence="7" id="KW-1185">Reference proteome</keyword>
<evidence type="ECO:0000256" key="4">
    <source>
        <dbReference type="ARBA" id="ARBA00022840"/>
    </source>
</evidence>
<dbReference type="InterPro" id="IPR050861">
    <property type="entry name" value="Dihydroxyacetone_Kinase"/>
</dbReference>
<dbReference type="Gene3D" id="3.30.1180.20">
    <property type="entry name" value="Dihydroxyacetone kinase, domain 2"/>
    <property type="match status" value="1"/>
</dbReference>
<dbReference type="FunFam" id="3.40.50.10440:FF:000001">
    <property type="entry name" value="Dihydroxyacetone kinase, DhaK subunit"/>
    <property type="match status" value="1"/>
</dbReference>
<evidence type="ECO:0000256" key="2">
    <source>
        <dbReference type="ARBA" id="ARBA00022741"/>
    </source>
</evidence>
<organism evidence="6 7">
    <name type="scientific">Halanaerobium kushneri</name>
    <dbReference type="NCBI Taxonomy" id="56779"/>
    <lineage>
        <taxon>Bacteria</taxon>
        <taxon>Bacillati</taxon>
        <taxon>Bacillota</taxon>
        <taxon>Clostridia</taxon>
        <taxon>Halanaerobiales</taxon>
        <taxon>Halanaerobiaceae</taxon>
        <taxon>Halanaerobium</taxon>
    </lineage>
</organism>
<dbReference type="AlphaFoldDB" id="A0A1N6S0W2"/>
<feature type="domain" description="DhaK" evidence="5">
    <location>
        <begin position="7"/>
        <end position="328"/>
    </location>
</feature>